<reference evidence="1 2" key="1">
    <citation type="journal article" date="2022" name="DNA Res.">
        <title>Chromosomal-level genome assembly of the orchid tree Bauhinia variegata (Leguminosae; Cercidoideae) supports the allotetraploid origin hypothesis of Bauhinia.</title>
        <authorList>
            <person name="Zhong Y."/>
            <person name="Chen Y."/>
            <person name="Zheng D."/>
            <person name="Pang J."/>
            <person name="Liu Y."/>
            <person name="Luo S."/>
            <person name="Meng S."/>
            <person name="Qian L."/>
            <person name="Wei D."/>
            <person name="Dai S."/>
            <person name="Zhou R."/>
        </authorList>
    </citation>
    <scope>NUCLEOTIDE SEQUENCE [LARGE SCALE GENOMIC DNA]</scope>
    <source>
        <strain evidence="1">BV-YZ2020</strain>
    </source>
</reference>
<protein>
    <submittedName>
        <fullName evidence="1">Uncharacterized protein</fullName>
    </submittedName>
</protein>
<gene>
    <name evidence="1" type="ORF">L6164_018315</name>
</gene>
<sequence>MALFRNLLSQRFQSLLTPQNPLYACQIVHSNAPHCHQFPPFINRTFTSSPQIEDPSEPNPERKKNKTPLHVLFKQAVGLSEKTENSETESEGEAENNELKRKLKQLEQEVRSLKAKSKEEGDAKRKKPKKPEQKSLYDAFTHQSSSAGKLREVKLKEPIVLKELSPDMELFVEHLYKRGYFKDANFAKDKKFNLSLFETRYAREFIKRAAESFGRDNQEIAKWVSGKDLKEVAMFGCPSVYKSSVFVAKRLRKFFEIQENTVWESLHVCSKCALKPSCKYRNQTVWKTDTNNLDLGLTMKLITSYSLEESMDPRLVVPHKIRECISRLLKKVLKLSPTT</sequence>
<keyword evidence="2" id="KW-1185">Reference proteome</keyword>
<dbReference type="EMBL" id="CM039432">
    <property type="protein sequence ID" value="KAI4333523.1"/>
    <property type="molecule type" value="Genomic_DNA"/>
</dbReference>
<name>A0ACB9NAP4_BAUVA</name>
<evidence type="ECO:0000313" key="2">
    <source>
        <dbReference type="Proteomes" id="UP000828941"/>
    </source>
</evidence>
<evidence type="ECO:0000313" key="1">
    <source>
        <dbReference type="EMBL" id="KAI4333523.1"/>
    </source>
</evidence>
<organism evidence="1 2">
    <name type="scientific">Bauhinia variegata</name>
    <name type="common">Purple orchid tree</name>
    <name type="synonym">Phanera variegata</name>
    <dbReference type="NCBI Taxonomy" id="167791"/>
    <lineage>
        <taxon>Eukaryota</taxon>
        <taxon>Viridiplantae</taxon>
        <taxon>Streptophyta</taxon>
        <taxon>Embryophyta</taxon>
        <taxon>Tracheophyta</taxon>
        <taxon>Spermatophyta</taxon>
        <taxon>Magnoliopsida</taxon>
        <taxon>eudicotyledons</taxon>
        <taxon>Gunneridae</taxon>
        <taxon>Pentapetalae</taxon>
        <taxon>rosids</taxon>
        <taxon>fabids</taxon>
        <taxon>Fabales</taxon>
        <taxon>Fabaceae</taxon>
        <taxon>Cercidoideae</taxon>
        <taxon>Cercideae</taxon>
        <taxon>Bauhiniinae</taxon>
        <taxon>Bauhinia</taxon>
    </lineage>
</organism>
<comment type="caution">
    <text evidence="1">The sequence shown here is derived from an EMBL/GenBank/DDBJ whole genome shotgun (WGS) entry which is preliminary data.</text>
</comment>
<proteinExistence type="predicted"/>
<dbReference type="Proteomes" id="UP000828941">
    <property type="component" value="Chromosome 7"/>
</dbReference>
<accession>A0ACB9NAP4</accession>